<reference evidence="1" key="1">
    <citation type="submission" date="2019-08" db="EMBL/GenBank/DDBJ databases">
        <authorList>
            <person name="Kucharzyk K."/>
            <person name="Murdoch R.W."/>
            <person name="Higgins S."/>
            <person name="Loffler F."/>
        </authorList>
    </citation>
    <scope>NUCLEOTIDE SEQUENCE</scope>
</reference>
<dbReference type="EMBL" id="VSSQ01000765">
    <property type="protein sequence ID" value="MPM00969.1"/>
    <property type="molecule type" value="Genomic_DNA"/>
</dbReference>
<dbReference type="AlphaFoldDB" id="A0A644WBL0"/>
<sequence length="118" mass="14162">MTYEEMFPCRAQIIRTRAERDAAPLDDYSYPENTGEFIGTLAFRCWHRNKPMLLCYFDTDDGRKLKLPVWWQSWGVNYSPAESYINFADEIYDDSRWYCAYQKKDNGYIRWLSAEPVE</sequence>
<proteinExistence type="predicted"/>
<gene>
    <name evidence="1" type="ORF">SDC9_47206</name>
</gene>
<evidence type="ECO:0000313" key="1">
    <source>
        <dbReference type="EMBL" id="MPM00969.1"/>
    </source>
</evidence>
<protein>
    <submittedName>
        <fullName evidence="1">Uncharacterized protein</fullName>
    </submittedName>
</protein>
<name>A0A644WBL0_9ZZZZ</name>
<accession>A0A644WBL0</accession>
<comment type="caution">
    <text evidence="1">The sequence shown here is derived from an EMBL/GenBank/DDBJ whole genome shotgun (WGS) entry which is preliminary data.</text>
</comment>
<organism evidence="1">
    <name type="scientific">bioreactor metagenome</name>
    <dbReference type="NCBI Taxonomy" id="1076179"/>
    <lineage>
        <taxon>unclassified sequences</taxon>
        <taxon>metagenomes</taxon>
        <taxon>ecological metagenomes</taxon>
    </lineage>
</organism>